<keyword evidence="2" id="KW-1185">Reference proteome</keyword>
<comment type="caution">
    <text evidence="1">The sequence shown here is derived from an EMBL/GenBank/DDBJ whole genome shotgun (WGS) entry which is preliminary data.</text>
</comment>
<organism evidence="1 2">
    <name type="scientific">Linderina macrospora</name>
    <dbReference type="NCBI Taxonomy" id="4868"/>
    <lineage>
        <taxon>Eukaryota</taxon>
        <taxon>Fungi</taxon>
        <taxon>Fungi incertae sedis</taxon>
        <taxon>Zoopagomycota</taxon>
        <taxon>Kickxellomycotina</taxon>
        <taxon>Kickxellomycetes</taxon>
        <taxon>Kickxellales</taxon>
        <taxon>Kickxellaceae</taxon>
        <taxon>Linderina</taxon>
    </lineage>
</organism>
<feature type="non-terminal residue" evidence="1">
    <location>
        <position position="1"/>
    </location>
</feature>
<proteinExistence type="predicted"/>
<name>A0ACC1JBZ9_9FUNG</name>
<evidence type="ECO:0000313" key="2">
    <source>
        <dbReference type="Proteomes" id="UP001150603"/>
    </source>
</evidence>
<dbReference type="Proteomes" id="UP001150603">
    <property type="component" value="Unassembled WGS sequence"/>
</dbReference>
<gene>
    <name evidence="1" type="ORF">FBU59_002081</name>
</gene>
<evidence type="ECO:0000313" key="1">
    <source>
        <dbReference type="EMBL" id="KAJ1946225.1"/>
    </source>
</evidence>
<accession>A0ACC1JBZ9</accession>
<reference evidence="1" key="1">
    <citation type="submission" date="2022-07" db="EMBL/GenBank/DDBJ databases">
        <title>Phylogenomic reconstructions and comparative analyses of Kickxellomycotina fungi.</title>
        <authorList>
            <person name="Reynolds N.K."/>
            <person name="Stajich J.E."/>
            <person name="Barry K."/>
            <person name="Grigoriev I.V."/>
            <person name="Crous P."/>
            <person name="Smith M.E."/>
        </authorList>
    </citation>
    <scope>NUCLEOTIDE SEQUENCE</scope>
    <source>
        <strain evidence="1">NRRL 5244</strain>
    </source>
</reference>
<sequence>HPVEQAQQHLPEAFPANDFGFHKDQQHPRSKVLAEVMERDDPPSRPDSRMRNLMLSGQFMI</sequence>
<protein>
    <submittedName>
        <fullName evidence="1">Uncharacterized protein</fullName>
    </submittedName>
</protein>
<dbReference type="EMBL" id="JANBPW010001085">
    <property type="protein sequence ID" value="KAJ1946225.1"/>
    <property type="molecule type" value="Genomic_DNA"/>
</dbReference>